<evidence type="ECO:0000256" key="5">
    <source>
        <dbReference type="ARBA" id="ARBA00022679"/>
    </source>
</evidence>
<dbReference type="Pfam" id="PF01336">
    <property type="entry name" value="tRNA_anti-codon"/>
    <property type="match status" value="1"/>
</dbReference>
<keyword evidence="12" id="KW-1185">Reference proteome</keyword>
<dbReference type="InterPro" id="IPR003141">
    <property type="entry name" value="Pol/His_phosphatase_N"/>
</dbReference>
<reference evidence="11 12" key="1">
    <citation type="submission" date="2020-07" db="EMBL/GenBank/DDBJ databases">
        <title>Sequencing the genomes of 1000 actinobacteria strains.</title>
        <authorList>
            <person name="Klenk H.-P."/>
        </authorList>
    </citation>
    <scope>NUCLEOTIDE SEQUENCE [LARGE SCALE GENOMIC DNA]</scope>
    <source>
        <strain evidence="11 12">DSM 19970</strain>
    </source>
</reference>
<dbReference type="SUPFAM" id="SSF89550">
    <property type="entry name" value="PHP domain-like"/>
    <property type="match status" value="1"/>
</dbReference>
<dbReference type="NCBIfam" id="TIGR00594">
    <property type="entry name" value="polc"/>
    <property type="match status" value="1"/>
</dbReference>
<proteinExistence type="inferred from homology"/>
<dbReference type="SMART" id="SM00481">
    <property type="entry name" value="POLIIIAc"/>
    <property type="match status" value="1"/>
</dbReference>
<gene>
    <name evidence="11" type="ORF">BKA03_001867</name>
</gene>
<dbReference type="GO" id="GO:0008408">
    <property type="term" value="F:3'-5' exonuclease activity"/>
    <property type="evidence" value="ECO:0007669"/>
    <property type="project" value="InterPro"/>
</dbReference>
<dbReference type="InterPro" id="IPR041931">
    <property type="entry name" value="DNA_pol3_alpha_thumb_dom"/>
</dbReference>
<sequence length="1179" mass="130362">MPSRDFVHLHVHTEYSMLDGAARIGDLMKRANELGQKAMATTDHGYLFGAYEFWSQATKAGVKPIIGLEAYLTPGTARSDRSRVKWGQEGQAGDDVSSGGAYTHATMWARDTAGMHNLFRLASYASLEGQYFKPRMDRDLLQRYSKGIIATTGCPSGEVQTRLRLGQYDAALKAAGEFQEIFGKDSYYVELMDHDLDIEKRVFEDLLRISKDLGAPLVATNDLHYAAKEDAHTHEALLCIQSGSTLNEPTYDQGGKRFAFNGDGYYVKTAEEMWALWGDYPEALTNTLEIADQCEVAFNTAADYMPRYACPAGEDEHSWFVKEVQRGLHDRFGEQIPAHVQARADFEIEVIADKGYPGYFLVVADFVKWSKDNKIRVGPGRGSGAGSMAAYAMGITDLDPIVHQLYFERFLNPERESKPDFDIDFDERRRGEVIRYVTDKYGEDKVAQIVTYGTIKAKQALKDSARVLGKPYALGEQLTKAYPEPQQGRDLSLASVFDEKHERYNEGGDFRALVDSDPDAREVTDMALGLEGLKRQWGVHAAGVIMSSDPLIDIIPIMRREQDGAMITQFDYPTCEALGLVKMDFLGLRNLTILDDALDNIVDNGKSPLVLEDLALEDQDAFDLLGRGDTLGVFQLDGVAMRQLLRQMRPDTFEDISAVLALYRPGPMGANSHLNYAERKNGRQQIVPIHPELEEPLREVLDVTYGLIVYQEQVQRIAQIVAGYTLGAADLLRRAMGKKKPEILAKEYEPFKAGALERGYSEAAIKALWDILVPFADYAFNKAHTAAYGVLSFWTAYLKAHYPVEFMAALLTSVGTDKDKMALYLAECRRMGTTVLPPDVNDSKANFSAVGNDIRFGLTAVRNVGANVVAELMKAREAKGRYASFPDFLDKVPASVCNKRTIDSLVKAGAFDSLGHTRRSLSVIHEQAVDSVVGVKRQEATGQFDLFGDDKELGGGVRVEVPDIPEWDKKTLLNLEREMLGLYVSDHPLSGLDHVLRSEASHQILSATAPGAVGDGEQITFAGLITRVDRRIARSGNAYALVVLEDMTGEVEVSFFAKTYDTYARDLVDDAVVTIKVRARERGDGGMQFSAVELRMPNITAQDNTPVAITVPAARVTPPLVDEVKAILRSHPGPVEVRMVLTGGEKPLTMRLGNEFRVAKTSALYGDLKAALGPNCLSS</sequence>
<dbReference type="Pfam" id="PF17657">
    <property type="entry name" value="DNA_pol3_finger"/>
    <property type="match status" value="1"/>
</dbReference>
<dbReference type="Proteomes" id="UP000547973">
    <property type="component" value="Unassembled WGS sequence"/>
</dbReference>
<keyword evidence="8" id="KW-0239">DNA-directed DNA polymerase</keyword>
<keyword evidence="5 11" id="KW-0808">Transferase</keyword>
<protein>
    <recommendedName>
        <fullName evidence="4">DNA polymerase III subunit alpha</fullName>
        <ecNumber evidence="3">2.7.7.7</ecNumber>
    </recommendedName>
</protein>
<evidence type="ECO:0000256" key="7">
    <source>
        <dbReference type="ARBA" id="ARBA00022705"/>
    </source>
</evidence>
<evidence type="ECO:0000256" key="4">
    <source>
        <dbReference type="ARBA" id="ARBA00019114"/>
    </source>
</evidence>
<dbReference type="CDD" id="cd04485">
    <property type="entry name" value="DnaE_OBF"/>
    <property type="match status" value="1"/>
</dbReference>
<dbReference type="Gene3D" id="3.20.20.140">
    <property type="entry name" value="Metal-dependent hydrolases"/>
    <property type="match status" value="1"/>
</dbReference>
<dbReference type="InterPro" id="IPR016195">
    <property type="entry name" value="Pol/histidinol_Pase-like"/>
</dbReference>
<evidence type="ECO:0000256" key="2">
    <source>
        <dbReference type="ARBA" id="ARBA00009496"/>
    </source>
</evidence>
<dbReference type="InterPro" id="IPR029460">
    <property type="entry name" value="DNAPol_HHH"/>
</dbReference>
<dbReference type="EMBL" id="JACBZO010000001">
    <property type="protein sequence ID" value="NYI41748.1"/>
    <property type="molecule type" value="Genomic_DNA"/>
</dbReference>
<dbReference type="PANTHER" id="PTHR32294:SF0">
    <property type="entry name" value="DNA POLYMERASE III SUBUNIT ALPHA"/>
    <property type="match status" value="1"/>
</dbReference>
<dbReference type="Pfam" id="PF02811">
    <property type="entry name" value="PHP"/>
    <property type="match status" value="1"/>
</dbReference>
<dbReference type="PANTHER" id="PTHR32294">
    <property type="entry name" value="DNA POLYMERASE III SUBUNIT ALPHA"/>
    <property type="match status" value="1"/>
</dbReference>
<dbReference type="GO" id="GO:0003676">
    <property type="term" value="F:nucleic acid binding"/>
    <property type="evidence" value="ECO:0007669"/>
    <property type="project" value="InterPro"/>
</dbReference>
<evidence type="ECO:0000256" key="9">
    <source>
        <dbReference type="ARBA" id="ARBA00049244"/>
    </source>
</evidence>
<dbReference type="EC" id="2.7.7.7" evidence="3"/>
<dbReference type="InterPro" id="IPR004805">
    <property type="entry name" value="DnaE2/DnaE/PolC"/>
</dbReference>
<dbReference type="AlphaFoldDB" id="A0A7Y9ZBW2"/>
<dbReference type="Gene3D" id="1.10.10.1600">
    <property type="entry name" value="Bacterial DNA polymerase III alpha subunit, thumb domain"/>
    <property type="match status" value="1"/>
</dbReference>
<organism evidence="11 12">
    <name type="scientific">Demequina lutea</name>
    <dbReference type="NCBI Taxonomy" id="431489"/>
    <lineage>
        <taxon>Bacteria</taxon>
        <taxon>Bacillati</taxon>
        <taxon>Actinomycetota</taxon>
        <taxon>Actinomycetes</taxon>
        <taxon>Micrococcales</taxon>
        <taxon>Demequinaceae</taxon>
        <taxon>Demequina</taxon>
    </lineage>
</organism>
<feature type="domain" description="Polymerase/histidinol phosphatase N-terminal" evidence="10">
    <location>
        <begin position="7"/>
        <end position="74"/>
    </location>
</feature>
<dbReference type="InterPro" id="IPR004013">
    <property type="entry name" value="PHP_dom"/>
</dbReference>
<name>A0A7Y9ZBW2_9MICO</name>
<evidence type="ECO:0000256" key="3">
    <source>
        <dbReference type="ARBA" id="ARBA00012417"/>
    </source>
</evidence>
<dbReference type="RefSeq" id="WP_062076137.1">
    <property type="nucleotide sequence ID" value="NZ_BBRC01000017.1"/>
</dbReference>
<dbReference type="CDD" id="cd12113">
    <property type="entry name" value="PHP_PolIIIA_DnaE3"/>
    <property type="match status" value="1"/>
</dbReference>
<dbReference type="OrthoDB" id="9803237at2"/>
<dbReference type="Gene3D" id="1.10.150.870">
    <property type="match status" value="1"/>
</dbReference>
<dbReference type="GO" id="GO:0006260">
    <property type="term" value="P:DNA replication"/>
    <property type="evidence" value="ECO:0007669"/>
    <property type="project" value="UniProtKB-KW"/>
</dbReference>
<dbReference type="GO" id="GO:0003887">
    <property type="term" value="F:DNA-directed DNA polymerase activity"/>
    <property type="evidence" value="ECO:0007669"/>
    <property type="project" value="UniProtKB-KW"/>
</dbReference>
<comment type="similarity">
    <text evidence="2">Belongs to the DNA polymerase type-C family. DnaE subfamily.</text>
</comment>
<dbReference type="Pfam" id="PF07733">
    <property type="entry name" value="DNA_pol3_alpha"/>
    <property type="match status" value="1"/>
</dbReference>
<evidence type="ECO:0000313" key="12">
    <source>
        <dbReference type="Proteomes" id="UP000547973"/>
    </source>
</evidence>
<dbReference type="GO" id="GO:0005737">
    <property type="term" value="C:cytoplasm"/>
    <property type="evidence" value="ECO:0007669"/>
    <property type="project" value="UniProtKB-SubCell"/>
</dbReference>
<evidence type="ECO:0000256" key="1">
    <source>
        <dbReference type="ARBA" id="ARBA00004496"/>
    </source>
</evidence>
<comment type="caution">
    <text evidence="11">The sequence shown here is derived from an EMBL/GenBank/DDBJ whole genome shotgun (WGS) entry which is preliminary data.</text>
</comment>
<dbReference type="Pfam" id="PF14579">
    <property type="entry name" value="HHH_6"/>
    <property type="match status" value="1"/>
</dbReference>
<dbReference type="InterPro" id="IPR011708">
    <property type="entry name" value="DNA_pol3_alpha_NTPase_dom"/>
</dbReference>
<evidence type="ECO:0000313" key="11">
    <source>
        <dbReference type="EMBL" id="NYI41748.1"/>
    </source>
</evidence>
<accession>A0A7Y9ZBW2</accession>
<keyword evidence="6 11" id="KW-0548">Nucleotidyltransferase</keyword>
<comment type="catalytic activity">
    <reaction evidence="9">
        <text>DNA(n) + a 2'-deoxyribonucleoside 5'-triphosphate = DNA(n+1) + diphosphate</text>
        <dbReference type="Rhea" id="RHEA:22508"/>
        <dbReference type="Rhea" id="RHEA-COMP:17339"/>
        <dbReference type="Rhea" id="RHEA-COMP:17340"/>
        <dbReference type="ChEBI" id="CHEBI:33019"/>
        <dbReference type="ChEBI" id="CHEBI:61560"/>
        <dbReference type="ChEBI" id="CHEBI:173112"/>
        <dbReference type="EC" id="2.7.7.7"/>
    </reaction>
</comment>
<evidence type="ECO:0000256" key="8">
    <source>
        <dbReference type="ARBA" id="ARBA00022932"/>
    </source>
</evidence>
<keyword evidence="7" id="KW-0235">DNA replication</keyword>
<comment type="subcellular location">
    <subcellularLocation>
        <location evidence="1">Cytoplasm</location>
    </subcellularLocation>
</comment>
<dbReference type="NCBIfam" id="NF004226">
    <property type="entry name" value="PRK05673.1"/>
    <property type="match status" value="1"/>
</dbReference>
<dbReference type="InterPro" id="IPR040982">
    <property type="entry name" value="DNA_pol3_finger"/>
</dbReference>
<dbReference type="InterPro" id="IPR004365">
    <property type="entry name" value="NA-bd_OB_tRNA"/>
</dbReference>
<evidence type="ECO:0000256" key="6">
    <source>
        <dbReference type="ARBA" id="ARBA00022695"/>
    </source>
</evidence>
<evidence type="ECO:0000259" key="10">
    <source>
        <dbReference type="SMART" id="SM00481"/>
    </source>
</evidence>